<evidence type="ECO:0000313" key="3">
    <source>
        <dbReference type="EMBL" id="KAK7109705.1"/>
    </source>
</evidence>
<dbReference type="CDD" id="cd04301">
    <property type="entry name" value="NAT_SF"/>
    <property type="match status" value="1"/>
</dbReference>
<dbReference type="Gene3D" id="3.40.630.30">
    <property type="match status" value="1"/>
</dbReference>
<sequence length="361" mass="40119">MSVHTLQVPSQSLHLRSPSPPAVAGRPSPQLNGAFAAIDSRSRSSRPGRQISASGRTTTSSTQPLTLSTVCQIRPMMSSDLPAVADLMRDEGWNVDFDNMAAVFEMQPLAQFVAQTMTGRIVGHCSSVCLDDSVGMLSYILVRRQNQKQGLGSQLMKVAKEALGGRIMAFFSVEDAVPFYKSRNFETRRFSALVRDFSLDPRDFADIEVDEKVTVMRARDVDFDKLNEYDSAVQGMDRAEYLKKWILRPSNVAFAALDSDSGDVLGYVSLSFFSGRWDVNPLYADSDDVAMRLLKQASQEVSESIRVFARIPADSVKGIKLFSRLRDTKHHRVLYLMSDKPLPNSSSDKIYSLSTVCYGLK</sequence>
<evidence type="ECO:0000259" key="2">
    <source>
        <dbReference type="PROSITE" id="PS51186"/>
    </source>
</evidence>
<dbReference type="SUPFAM" id="SSF55729">
    <property type="entry name" value="Acyl-CoA N-acyltransferases (Nat)"/>
    <property type="match status" value="1"/>
</dbReference>
<dbReference type="AlphaFoldDB" id="A0AAN9BU03"/>
<dbReference type="InterPro" id="IPR000182">
    <property type="entry name" value="GNAT_dom"/>
</dbReference>
<name>A0AAN9BU03_9CAEN</name>
<keyword evidence="4" id="KW-1185">Reference proteome</keyword>
<reference evidence="3 4" key="1">
    <citation type="submission" date="2024-02" db="EMBL/GenBank/DDBJ databases">
        <title>Chromosome-scale genome assembly of the rough periwinkle Littorina saxatilis.</title>
        <authorList>
            <person name="De Jode A."/>
            <person name="Faria R."/>
            <person name="Formenti G."/>
            <person name="Sims Y."/>
            <person name="Smith T.P."/>
            <person name="Tracey A."/>
            <person name="Wood J.M.D."/>
            <person name="Zagrodzka Z.B."/>
            <person name="Johannesson K."/>
            <person name="Butlin R.K."/>
            <person name="Leder E.H."/>
        </authorList>
    </citation>
    <scope>NUCLEOTIDE SEQUENCE [LARGE SCALE GENOMIC DNA]</scope>
    <source>
        <strain evidence="3">Snail1</strain>
        <tissue evidence="3">Muscle</tissue>
    </source>
</reference>
<dbReference type="Proteomes" id="UP001374579">
    <property type="component" value="Unassembled WGS sequence"/>
</dbReference>
<organism evidence="3 4">
    <name type="scientific">Littorina saxatilis</name>
    <dbReference type="NCBI Taxonomy" id="31220"/>
    <lineage>
        <taxon>Eukaryota</taxon>
        <taxon>Metazoa</taxon>
        <taxon>Spiralia</taxon>
        <taxon>Lophotrochozoa</taxon>
        <taxon>Mollusca</taxon>
        <taxon>Gastropoda</taxon>
        <taxon>Caenogastropoda</taxon>
        <taxon>Littorinimorpha</taxon>
        <taxon>Littorinoidea</taxon>
        <taxon>Littorinidae</taxon>
        <taxon>Littorina</taxon>
    </lineage>
</organism>
<proteinExistence type="predicted"/>
<dbReference type="PANTHER" id="PTHR47237">
    <property type="entry name" value="SLL0310 PROTEIN"/>
    <property type="match status" value="1"/>
</dbReference>
<dbReference type="InterPro" id="IPR016181">
    <property type="entry name" value="Acyl_CoA_acyltransferase"/>
</dbReference>
<feature type="compositionally biased region" description="Low complexity" evidence="1">
    <location>
        <begin position="57"/>
        <end position="66"/>
    </location>
</feature>
<feature type="region of interest" description="Disordered" evidence="1">
    <location>
        <begin position="1"/>
        <end position="66"/>
    </location>
</feature>
<feature type="domain" description="N-acetyltransferase" evidence="2">
    <location>
        <begin position="71"/>
        <end position="258"/>
    </location>
</feature>
<dbReference type="PANTHER" id="PTHR47237:SF1">
    <property type="entry name" value="SLL0310 PROTEIN"/>
    <property type="match status" value="1"/>
</dbReference>
<dbReference type="InterPro" id="IPR041496">
    <property type="entry name" value="YitH/HolE_GNAT"/>
</dbReference>
<comment type="caution">
    <text evidence="3">The sequence shown here is derived from an EMBL/GenBank/DDBJ whole genome shotgun (WGS) entry which is preliminary data.</text>
</comment>
<dbReference type="InterPro" id="IPR052729">
    <property type="entry name" value="Acyl/Acetyltrans_Enzymes"/>
</dbReference>
<dbReference type="GO" id="GO:0016747">
    <property type="term" value="F:acyltransferase activity, transferring groups other than amino-acyl groups"/>
    <property type="evidence" value="ECO:0007669"/>
    <property type="project" value="InterPro"/>
</dbReference>
<protein>
    <recommendedName>
        <fullName evidence="2">N-acetyltransferase domain-containing protein</fullName>
    </recommendedName>
</protein>
<dbReference type="PROSITE" id="PS51186">
    <property type="entry name" value="GNAT"/>
    <property type="match status" value="1"/>
</dbReference>
<evidence type="ECO:0000313" key="4">
    <source>
        <dbReference type="Proteomes" id="UP001374579"/>
    </source>
</evidence>
<dbReference type="Gene3D" id="3.40.630.90">
    <property type="match status" value="1"/>
</dbReference>
<evidence type="ECO:0000256" key="1">
    <source>
        <dbReference type="SAM" id="MobiDB-lite"/>
    </source>
</evidence>
<gene>
    <name evidence="3" type="ORF">V1264_013699</name>
</gene>
<feature type="compositionally biased region" description="Polar residues" evidence="1">
    <location>
        <begin position="1"/>
        <end position="14"/>
    </location>
</feature>
<dbReference type="EMBL" id="JBAMIC010000003">
    <property type="protein sequence ID" value="KAK7109705.1"/>
    <property type="molecule type" value="Genomic_DNA"/>
</dbReference>
<accession>A0AAN9BU03</accession>
<feature type="compositionally biased region" description="Polar residues" evidence="1">
    <location>
        <begin position="45"/>
        <end position="56"/>
    </location>
</feature>
<dbReference type="Pfam" id="PF18014">
    <property type="entry name" value="Acetyltransf_18"/>
    <property type="match status" value="1"/>
</dbReference>
<dbReference type="Pfam" id="PF13508">
    <property type="entry name" value="Acetyltransf_7"/>
    <property type="match status" value="1"/>
</dbReference>